<accession>A0A1A6C338</accession>
<name>A0A1A6C338_9GAMM</name>
<evidence type="ECO:0000313" key="2">
    <source>
        <dbReference type="Proteomes" id="UP000029273"/>
    </source>
</evidence>
<dbReference type="EMBL" id="JQSG02000004">
    <property type="protein sequence ID" value="OBS08960.1"/>
    <property type="molecule type" value="Genomic_DNA"/>
</dbReference>
<dbReference type="Proteomes" id="UP000029273">
    <property type="component" value="Unassembled WGS sequence"/>
</dbReference>
<organism evidence="1 2">
    <name type="scientific">Acidihalobacter prosperus</name>
    <dbReference type="NCBI Taxonomy" id="160660"/>
    <lineage>
        <taxon>Bacteria</taxon>
        <taxon>Pseudomonadati</taxon>
        <taxon>Pseudomonadota</taxon>
        <taxon>Gammaproteobacteria</taxon>
        <taxon>Chromatiales</taxon>
        <taxon>Ectothiorhodospiraceae</taxon>
        <taxon>Acidihalobacter</taxon>
    </lineage>
</organism>
<evidence type="ECO:0000313" key="1">
    <source>
        <dbReference type="EMBL" id="OBS08960.1"/>
    </source>
</evidence>
<keyword evidence="2" id="KW-1185">Reference proteome</keyword>
<gene>
    <name evidence="1" type="ORF">Thpro_022077</name>
</gene>
<dbReference type="OrthoDB" id="6928693at2"/>
<comment type="caution">
    <text evidence="1">The sequence shown here is derived from an EMBL/GenBank/DDBJ whole genome shotgun (WGS) entry which is preliminary data.</text>
</comment>
<protein>
    <submittedName>
        <fullName evidence="1">Uncharacterized protein</fullName>
    </submittedName>
</protein>
<reference evidence="1 2" key="1">
    <citation type="journal article" date="2014" name="Genome Announc.">
        <title>Draft Genome Sequence of the Iron-Oxidizing, Acidophilic, and Halotolerant 'Thiobacillus prosperus' Type Strain DSM 5130.</title>
        <authorList>
            <person name="Ossandon F.J."/>
            <person name="Cardenas J.P."/>
            <person name="Corbett M."/>
            <person name="Quatrini R."/>
            <person name="Holmes D.S."/>
            <person name="Watkin E."/>
        </authorList>
    </citation>
    <scope>NUCLEOTIDE SEQUENCE [LARGE SCALE GENOMIC DNA]</scope>
    <source>
        <strain evidence="1 2">DSM 5130</strain>
    </source>
</reference>
<proteinExistence type="predicted"/>
<dbReference type="RefSeq" id="WP_038094118.1">
    <property type="nucleotide sequence ID" value="NZ_JQSG02000004.1"/>
</dbReference>
<dbReference type="AlphaFoldDB" id="A0A1A6C338"/>
<sequence length="88" mass="10013">MENPNAENSSSDCVIEKVQLFRCDECGAEYNEEDEAIECCQPTITEGEYWLCPECGEYCKTESEAIGHCSDQSYRTKLESQGQIRLFP</sequence>